<dbReference type="InterPro" id="IPR022903">
    <property type="entry name" value="GcvT_bac"/>
</dbReference>
<dbReference type="InterPro" id="IPR006222">
    <property type="entry name" value="GCVT_N"/>
</dbReference>
<dbReference type="GO" id="GO:0005829">
    <property type="term" value="C:cytosol"/>
    <property type="evidence" value="ECO:0007669"/>
    <property type="project" value="TreeGrafter"/>
</dbReference>
<dbReference type="NCBIfam" id="TIGR00528">
    <property type="entry name" value="gcvT"/>
    <property type="match status" value="1"/>
</dbReference>
<dbReference type="Gene3D" id="2.40.30.110">
    <property type="entry name" value="Aminomethyltransferase beta-barrel domains"/>
    <property type="match status" value="1"/>
</dbReference>
<feature type="domain" description="Aminomethyltransferase C-terminal" evidence="10">
    <location>
        <begin position="285"/>
        <end position="363"/>
    </location>
</feature>
<comment type="subunit">
    <text evidence="7">The glycine cleavage system is composed of four proteins: P, T, L and H.</text>
</comment>
<dbReference type="AlphaFoldDB" id="A0A2K2H805"/>
<dbReference type="Pfam" id="PF08669">
    <property type="entry name" value="GCV_T_C"/>
    <property type="match status" value="1"/>
</dbReference>
<feature type="binding site" evidence="8">
    <location>
        <position position="199"/>
    </location>
    <ligand>
        <name>substrate</name>
    </ligand>
</feature>
<dbReference type="GO" id="GO:0005960">
    <property type="term" value="C:glycine cleavage complex"/>
    <property type="evidence" value="ECO:0007669"/>
    <property type="project" value="InterPro"/>
</dbReference>
<dbReference type="GO" id="GO:0019464">
    <property type="term" value="P:glycine decarboxylation via glycine cleavage system"/>
    <property type="evidence" value="ECO:0007669"/>
    <property type="project" value="UniProtKB-UniRule"/>
</dbReference>
<dbReference type="InterPro" id="IPR028896">
    <property type="entry name" value="GcvT/YgfZ/DmdA"/>
</dbReference>
<comment type="similarity">
    <text evidence="1 7">Belongs to the GcvT family.</text>
</comment>
<evidence type="ECO:0000256" key="4">
    <source>
        <dbReference type="ARBA" id="ARBA00022679"/>
    </source>
</evidence>
<evidence type="ECO:0000256" key="8">
    <source>
        <dbReference type="PIRSR" id="PIRSR006487-1"/>
    </source>
</evidence>
<gene>
    <name evidence="7 11" type="primary">gcvT</name>
    <name evidence="11" type="ORF">C2E25_12790</name>
</gene>
<dbReference type="GO" id="GO:0004047">
    <property type="term" value="F:aminomethyltransferase activity"/>
    <property type="evidence" value="ECO:0007669"/>
    <property type="project" value="UniProtKB-UniRule"/>
</dbReference>
<dbReference type="Proteomes" id="UP000236340">
    <property type="component" value="Unassembled WGS sequence"/>
</dbReference>
<comment type="function">
    <text evidence="7">The glycine cleavage system catalyzes the degradation of glycine.</text>
</comment>
<dbReference type="OrthoDB" id="9774591at2"/>
<dbReference type="FunFam" id="3.30.70.1400:FF:000001">
    <property type="entry name" value="Aminomethyltransferase"/>
    <property type="match status" value="1"/>
</dbReference>
<comment type="caution">
    <text evidence="11">The sequence shown here is derived from an EMBL/GenBank/DDBJ whole genome shotgun (WGS) entry which is preliminary data.</text>
</comment>
<dbReference type="PANTHER" id="PTHR43757:SF2">
    <property type="entry name" value="AMINOMETHYLTRANSFERASE, MITOCHONDRIAL"/>
    <property type="match status" value="1"/>
</dbReference>
<feature type="domain" description="GCVT N-terminal" evidence="9">
    <location>
        <begin position="9"/>
        <end position="266"/>
    </location>
</feature>
<comment type="catalytic activity">
    <reaction evidence="6 7">
        <text>N(6)-[(R)-S(8)-aminomethyldihydrolipoyl]-L-lysyl-[protein] + (6S)-5,6,7,8-tetrahydrofolate = N(6)-[(R)-dihydrolipoyl]-L-lysyl-[protein] + (6R)-5,10-methylene-5,6,7,8-tetrahydrofolate + NH4(+)</text>
        <dbReference type="Rhea" id="RHEA:16945"/>
        <dbReference type="Rhea" id="RHEA-COMP:10475"/>
        <dbReference type="Rhea" id="RHEA-COMP:10492"/>
        <dbReference type="ChEBI" id="CHEBI:15636"/>
        <dbReference type="ChEBI" id="CHEBI:28938"/>
        <dbReference type="ChEBI" id="CHEBI:57453"/>
        <dbReference type="ChEBI" id="CHEBI:83100"/>
        <dbReference type="ChEBI" id="CHEBI:83143"/>
        <dbReference type="EC" id="2.1.2.10"/>
    </reaction>
</comment>
<dbReference type="InterPro" id="IPR029043">
    <property type="entry name" value="GcvT/YgfZ_C"/>
</dbReference>
<evidence type="ECO:0000256" key="6">
    <source>
        <dbReference type="ARBA" id="ARBA00047665"/>
    </source>
</evidence>
<dbReference type="InterPro" id="IPR006223">
    <property type="entry name" value="GcvT"/>
</dbReference>
<dbReference type="FunFam" id="4.10.1250.10:FF:000001">
    <property type="entry name" value="Aminomethyltransferase"/>
    <property type="match status" value="1"/>
</dbReference>
<dbReference type="Gene3D" id="3.30.1360.120">
    <property type="entry name" value="Probable tRNA modification gtpase trme, domain 1"/>
    <property type="match status" value="1"/>
</dbReference>
<dbReference type="Gene3D" id="3.30.70.1400">
    <property type="entry name" value="Aminomethyltransferase beta-barrel domains"/>
    <property type="match status" value="1"/>
</dbReference>
<sequence>MLKKTPLNRIHRDLAARMVDFGGWDMPVQYTGVIDEHLATREAAGLFDVSHMGEVEVRGAGALAYIQHLTINDAAKLEIGQVQYSAICYPHGGIVDDVTLYRFAADRFLFCVNASNTDKDFAWMEQVLEEGDFPDVELRNLSDDYAQLALQGPAAETILARLTTHNLKDIRYYHFAEGQVAGVPTIISRTGYTGEDGFELYFAAEAAESVWTALMAAGSEEGIKPCGLGARDTLRLEMKFALYGHELSSEISPLEAGLGWITKFDKGDFIGRDALLKQKEKGVPRRLAGLVMTDRGIPRDGYPVFAGEEQVGTVTSGTMSPCLKVGIALALVRPECSGVGKELSIGIRNRQVACRVAKTPFIKNWRD</sequence>
<name>A0A2K2H805_9BACT</name>
<keyword evidence="3 7" id="KW-0032">Aminotransferase</keyword>
<dbReference type="PANTHER" id="PTHR43757">
    <property type="entry name" value="AMINOMETHYLTRANSFERASE"/>
    <property type="match status" value="1"/>
</dbReference>
<dbReference type="EMBL" id="PPFX01000032">
    <property type="protein sequence ID" value="PNU19360.1"/>
    <property type="molecule type" value="Genomic_DNA"/>
</dbReference>
<dbReference type="InterPro" id="IPR013977">
    <property type="entry name" value="GcvT_C"/>
</dbReference>
<evidence type="ECO:0000259" key="9">
    <source>
        <dbReference type="Pfam" id="PF01571"/>
    </source>
</evidence>
<evidence type="ECO:0000313" key="11">
    <source>
        <dbReference type="EMBL" id="PNU19360.1"/>
    </source>
</evidence>
<dbReference type="InterPro" id="IPR027266">
    <property type="entry name" value="TrmE/GcvT-like"/>
</dbReference>
<dbReference type="RefSeq" id="WP_103116123.1">
    <property type="nucleotide sequence ID" value="NZ_PPFX01000032.1"/>
</dbReference>
<proteinExistence type="inferred from homology"/>
<dbReference type="SUPFAM" id="SSF103025">
    <property type="entry name" value="Folate-binding domain"/>
    <property type="match status" value="1"/>
</dbReference>
<organism evidence="11 12">
    <name type="scientific">Geothermobacter hydrogeniphilus</name>
    <dbReference type="NCBI Taxonomy" id="1969733"/>
    <lineage>
        <taxon>Bacteria</taxon>
        <taxon>Pseudomonadati</taxon>
        <taxon>Thermodesulfobacteriota</taxon>
        <taxon>Desulfuromonadia</taxon>
        <taxon>Desulfuromonadales</taxon>
        <taxon>Geothermobacteraceae</taxon>
        <taxon>Geothermobacter</taxon>
    </lineage>
</organism>
<dbReference type="PIRSF" id="PIRSF006487">
    <property type="entry name" value="GcvT"/>
    <property type="match status" value="1"/>
</dbReference>
<dbReference type="HAMAP" id="MF_00259">
    <property type="entry name" value="GcvT"/>
    <property type="match status" value="1"/>
</dbReference>
<dbReference type="EC" id="2.1.2.10" evidence="2 7"/>
<evidence type="ECO:0000256" key="2">
    <source>
        <dbReference type="ARBA" id="ARBA00012616"/>
    </source>
</evidence>
<evidence type="ECO:0000313" key="12">
    <source>
        <dbReference type="Proteomes" id="UP000236340"/>
    </source>
</evidence>
<accession>A0A2K2H805</accession>
<dbReference type="FunFam" id="2.40.30.110:FF:000003">
    <property type="entry name" value="Aminomethyltransferase"/>
    <property type="match status" value="1"/>
</dbReference>
<dbReference type="Gene3D" id="4.10.1250.10">
    <property type="entry name" value="Aminomethyltransferase fragment"/>
    <property type="match status" value="1"/>
</dbReference>
<dbReference type="Pfam" id="PF01571">
    <property type="entry name" value="GCV_T"/>
    <property type="match status" value="1"/>
</dbReference>
<evidence type="ECO:0000256" key="3">
    <source>
        <dbReference type="ARBA" id="ARBA00022576"/>
    </source>
</evidence>
<evidence type="ECO:0000256" key="7">
    <source>
        <dbReference type="HAMAP-Rule" id="MF_00259"/>
    </source>
</evidence>
<dbReference type="NCBIfam" id="NF001567">
    <property type="entry name" value="PRK00389.1"/>
    <property type="match status" value="1"/>
</dbReference>
<evidence type="ECO:0000256" key="1">
    <source>
        <dbReference type="ARBA" id="ARBA00008609"/>
    </source>
</evidence>
<dbReference type="SUPFAM" id="SSF101790">
    <property type="entry name" value="Aminomethyltransferase beta-barrel domain"/>
    <property type="match status" value="1"/>
</dbReference>
<protein>
    <recommendedName>
        <fullName evidence="2 7">Aminomethyltransferase</fullName>
        <ecNumber evidence="2 7">2.1.2.10</ecNumber>
    </recommendedName>
    <alternativeName>
        <fullName evidence="5 7">Glycine cleavage system T protein</fullName>
    </alternativeName>
</protein>
<dbReference type="GO" id="GO:0008483">
    <property type="term" value="F:transaminase activity"/>
    <property type="evidence" value="ECO:0007669"/>
    <property type="project" value="UniProtKB-KW"/>
</dbReference>
<keyword evidence="4 7" id="KW-0808">Transferase</keyword>
<evidence type="ECO:0000256" key="5">
    <source>
        <dbReference type="ARBA" id="ARBA00031395"/>
    </source>
</evidence>
<reference evidence="11 12" key="1">
    <citation type="journal article" date="2018" name="Genome Announc.">
        <title>Genome Sequence of Geothermobacter sp. HR-1 Iron Reducer from the Loihi Seamount.</title>
        <authorList>
            <person name="Smith H."/>
            <person name="Abuyen K."/>
            <person name="Tremblay J."/>
            <person name="Savalia P."/>
            <person name="Perez-Rodriguez I."/>
            <person name="Emerson D."/>
            <person name="Tully B."/>
            <person name="Amend J."/>
        </authorList>
    </citation>
    <scope>NUCLEOTIDE SEQUENCE [LARGE SCALE GENOMIC DNA]</scope>
    <source>
        <strain evidence="11 12">HR-1</strain>
    </source>
</reference>
<evidence type="ECO:0000259" key="10">
    <source>
        <dbReference type="Pfam" id="PF08669"/>
    </source>
</evidence>